<feature type="transmembrane region" description="Helical" evidence="5">
    <location>
        <begin position="25"/>
        <end position="44"/>
    </location>
</feature>
<protein>
    <submittedName>
        <fullName evidence="6">RTM1</fullName>
    </submittedName>
</protein>
<dbReference type="Proteomes" id="UP001629113">
    <property type="component" value="Unassembled WGS sequence"/>
</dbReference>
<dbReference type="Pfam" id="PF04479">
    <property type="entry name" value="RTA1"/>
    <property type="match status" value="1"/>
</dbReference>
<dbReference type="PANTHER" id="PTHR31465">
    <property type="entry name" value="PROTEIN RTA1-RELATED"/>
    <property type="match status" value="1"/>
</dbReference>
<evidence type="ECO:0000256" key="4">
    <source>
        <dbReference type="ARBA" id="ARBA00023136"/>
    </source>
</evidence>
<evidence type="ECO:0000256" key="1">
    <source>
        <dbReference type="ARBA" id="ARBA00004141"/>
    </source>
</evidence>
<dbReference type="EMBL" id="JBFCZG010000001">
    <property type="protein sequence ID" value="KAL3427229.1"/>
    <property type="molecule type" value="Genomic_DNA"/>
</dbReference>
<comment type="subcellular location">
    <subcellularLocation>
        <location evidence="1">Membrane</location>
        <topology evidence="1">Multi-pass membrane protein</topology>
    </subcellularLocation>
</comment>
<evidence type="ECO:0000256" key="2">
    <source>
        <dbReference type="ARBA" id="ARBA00022692"/>
    </source>
</evidence>
<organism evidence="6 7">
    <name type="scientific">Phlyctema vagabunda</name>
    <dbReference type="NCBI Taxonomy" id="108571"/>
    <lineage>
        <taxon>Eukaryota</taxon>
        <taxon>Fungi</taxon>
        <taxon>Dikarya</taxon>
        <taxon>Ascomycota</taxon>
        <taxon>Pezizomycotina</taxon>
        <taxon>Leotiomycetes</taxon>
        <taxon>Helotiales</taxon>
        <taxon>Dermateaceae</taxon>
        <taxon>Phlyctema</taxon>
    </lineage>
</organism>
<gene>
    <name evidence="6" type="ORF">PVAG01_00738</name>
</gene>
<evidence type="ECO:0000313" key="6">
    <source>
        <dbReference type="EMBL" id="KAL3427229.1"/>
    </source>
</evidence>
<name>A0ABR4PV39_9HELO</name>
<comment type="caution">
    <text evidence="6">The sequence shown here is derived from an EMBL/GenBank/DDBJ whole genome shotgun (WGS) entry which is preliminary data.</text>
</comment>
<feature type="transmembrane region" description="Helical" evidence="5">
    <location>
        <begin position="244"/>
        <end position="264"/>
    </location>
</feature>
<keyword evidence="3 5" id="KW-1133">Transmembrane helix</keyword>
<evidence type="ECO:0000256" key="3">
    <source>
        <dbReference type="ARBA" id="ARBA00022989"/>
    </source>
</evidence>
<feature type="transmembrane region" description="Helical" evidence="5">
    <location>
        <begin position="212"/>
        <end position="232"/>
    </location>
</feature>
<feature type="transmembrane region" description="Helical" evidence="5">
    <location>
        <begin position="89"/>
        <end position="113"/>
    </location>
</feature>
<feature type="transmembrane region" description="Helical" evidence="5">
    <location>
        <begin position="125"/>
        <end position="142"/>
    </location>
</feature>
<dbReference type="PANTHER" id="PTHR31465:SF1">
    <property type="entry name" value="PROTEIN RTA1-RELATED"/>
    <property type="match status" value="1"/>
</dbReference>
<keyword evidence="4 5" id="KW-0472">Membrane</keyword>
<feature type="transmembrane region" description="Helical" evidence="5">
    <location>
        <begin position="51"/>
        <end position="69"/>
    </location>
</feature>
<keyword evidence="2 5" id="KW-0812">Transmembrane</keyword>
<evidence type="ECO:0000313" key="7">
    <source>
        <dbReference type="Proteomes" id="UP001629113"/>
    </source>
</evidence>
<evidence type="ECO:0000256" key="5">
    <source>
        <dbReference type="SAM" id="Phobius"/>
    </source>
</evidence>
<keyword evidence="7" id="KW-1185">Reference proteome</keyword>
<proteinExistence type="predicted"/>
<sequence>MTTTTVHPSFDDESAFVFYRYKPSMAAAILFVVLFIATTSYHIFQMITKKTWYFIPLIIGCFFEIFGYVGRGISAHDQWSLGPYIMQNLLLLIAPSLFAASIYMILGRIIQLVDGESRSLIRKRWLTKLFVTGDVLSFLAQSGGGGMMAQGSASAATNGEHLVVGGLFVQLAFFAFFLVVAILFNRKINRAPTALSTPASPVGSLWRTHMRLLYITSACIMVRSVFRLIEYLDGNAGFFMKNELFVYLFDGLLMLTVLVLFNLVHPGDLTILGHRPIDSELAGLRSTWK</sequence>
<dbReference type="InterPro" id="IPR007568">
    <property type="entry name" value="RTA1"/>
</dbReference>
<feature type="transmembrane region" description="Helical" evidence="5">
    <location>
        <begin position="162"/>
        <end position="184"/>
    </location>
</feature>
<reference evidence="6 7" key="1">
    <citation type="submission" date="2024-06" db="EMBL/GenBank/DDBJ databases">
        <title>Complete genome of Phlyctema vagabunda strain 19-DSS-EL-015.</title>
        <authorList>
            <person name="Fiorenzani C."/>
        </authorList>
    </citation>
    <scope>NUCLEOTIDE SEQUENCE [LARGE SCALE GENOMIC DNA]</scope>
    <source>
        <strain evidence="6 7">19-DSS-EL-015</strain>
    </source>
</reference>
<accession>A0ABR4PV39</accession>